<dbReference type="Gene3D" id="3.40.50.2020">
    <property type="match status" value="1"/>
</dbReference>
<keyword evidence="1" id="KW-0808">Transferase</keyword>
<evidence type="ECO:0000313" key="2">
    <source>
        <dbReference type="Proteomes" id="UP001291309"/>
    </source>
</evidence>
<sequence>MRFRDRADAGRRLAANLVAYRSEATRVFGLDGGGLRVGFEVAQALGAPLDAWAARAVESPKEPGHLVGAVSEGGGLYLEVEGIRSAAAPAAELARWMESEAGEVALAAQRLRGGHPRLDTGHCTVVLVVDGLAQGDARVYAALRGLRRQGARRVVLATPVASAEELERLRPEADEVVCLQPIWSLHTVAPAYDDFREVPDLEARQLVARARELASAAQGAGSAGRGEWM</sequence>
<organism evidence="1 2">
    <name type="scientific">Hyalangium rubrum</name>
    <dbReference type="NCBI Taxonomy" id="3103134"/>
    <lineage>
        <taxon>Bacteria</taxon>
        <taxon>Pseudomonadati</taxon>
        <taxon>Myxococcota</taxon>
        <taxon>Myxococcia</taxon>
        <taxon>Myxococcales</taxon>
        <taxon>Cystobacterineae</taxon>
        <taxon>Archangiaceae</taxon>
        <taxon>Hyalangium</taxon>
    </lineage>
</organism>
<dbReference type="GO" id="GO:0016757">
    <property type="term" value="F:glycosyltransferase activity"/>
    <property type="evidence" value="ECO:0007669"/>
    <property type="project" value="UniProtKB-KW"/>
</dbReference>
<keyword evidence="2" id="KW-1185">Reference proteome</keyword>
<comment type="caution">
    <text evidence="1">The sequence shown here is derived from an EMBL/GenBank/DDBJ whole genome shotgun (WGS) entry which is preliminary data.</text>
</comment>
<accession>A0ABU5HBC2</accession>
<name>A0ABU5HBC2_9BACT</name>
<dbReference type="Gene3D" id="3.30.1310.20">
    <property type="entry name" value="PRTase-like"/>
    <property type="match status" value="1"/>
</dbReference>
<dbReference type="EMBL" id="JAXIVS010000010">
    <property type="protein sequence ID" value="MDY7230174.1"/>
    <property type="molecule type" value="Genomic_DNA"/>
</dbReference>
<dbReference type="InterPro" id="IPR029057">
    <property type="entry name" value="PRTase-like"/>
</dbReference>
<dbReference type="SUPFAM" id="SSF53271">
    <property type="entry name" value="PRTase-like"/>
    <property type="match status" value="1"/>
</dbReference>
<dbReference type="RefSeq" id="WP_321548896.1">
    <property type="nucleotide sequence ID" value="NZ_JAXIVS010000010.1"/>
</dbReference>
<evidence type="ECO:0000313" key="1">
    <source>
        <dbReference type="EMBL" id="MDY7230174.1"/>
    </source>
</evidence>
<reference evidence="1 2" key="1">
    <citation type="submission" date="2023-12" db="EMBL/GenBank/DDBJ databases">
        <title>the genome sequence of Hyalangium sp. s54d21.</title>
        <authorList>
            <person name="Zhang X."/>
        </authorList>
    </citation>
    <scope>NUCLEOTIDE SEQUENCE [LARGE SCALE GENOMIC DNA]</scope>
    <source>
        <strain evidence="2">s54d21</strain>
    </source>
</reference>
<proteinExistence type="predicted"/>
<gene>
    <name evidence="1" type="ORF">SYV04_27510</name>
</gene>
<keyword evidence="1" id="KW-0328">Glycosyltransferase</keyword>
<protein>
    <submittedName>
        <fullName evidence="1">Phosphoribosyltransferase family protein</fullName>
    </submittedName>
</protein>
<dbReference type="Proteomes" id="UP001291309">
    <property type="component" value="Unassembled WGS sequence"/>
</dbReference>